<evidence type="ECO:0000256" key="2">
    <source>
        <dbReference type="ARBA" id="ARBA00022692"/>
    </source>
</evidence>
<dbReference type="InterPro" id="IPR051694">
    <property type="entry name" value="Immunoregulatory_rcpt-like"/>
</dbReference>
<evidence type="ECO:0000256" key="1">
    <source>
        <dbReference type="ARBA" id="ARBA00004167"/>
    </source>
</evidence>
<evidence type="ECO:0000313" key="8">
    <source>
        <dbReference type="Proteomes" id="UP001278766"/>
    </source>
</evidence>
<dbReference type="PANTHER" id="PTHR15549">
    <property type="entry name" value="PAIRED IMMUNOGLOBULIN-LIKE TYPE 2 RECEPTOR"/>
    <property type="match status" value="1"/>
</dbReference>
<dbReference type="AlphaFoldDB" id="A0AAE0LTH3"/>
<feature type="transmembrane region" description="Helical" evidence="6">
    <location>
        <begin position="240"/>
        <end position="265"/>
    </location>
</feature>
<feature type="compositionally biased region" description="Low complexity" evidence="5">
    <location>
        <begin position="220"/>
        <end position="234"/>
    </location>
</feature>
<feature type="region of interest" description="Disordered" evidence="5">
    <location>
        <begin position="183"/>
        <end position="234"/>
    </location>
</feature>
<keyword evidence="4 6" id="KW-0472">Membrane</keyword>
<dbReference type="RefSeq" id="XP_062660219.1">
    <property type="nucleotide sequence ID" value="XM_062803379.1"/>
</dbReference>
<comment type="caution">
    <text evidence="7">The sequence shown here is derived from an EMBL/GenBank/DDBJ whole genome shotgun (WGS) entry which is preliminary data.</text>
</comment>
<dbReference type="EMBL" id="JAUEPN010000003">
    <property type="protein sequence ID" value="KAK3296705.1"/>
    <property type="molecule type" value="Genomic_DNA"/>
</dbReference>
<keyword evidence="3 6" id="KW-1133">Transmembrane helix</keyword>
<comment type="subcellular location">
    <subcellularLocation>
        <location evidence="1">Membrane</location>
        <topology evidence="1">Single-pass membrane protein</topology>
    </subcellularLocation>
</comment>
<keyword evidence="2 6" id="KW-0812">Transmembrane</keyword>
<proteinExistence type="predicted"/>
<organism evidence="7 8">
    <name type="scientific">Chaetomium fimeti</name>
    <dbReference type="NCBI Taxonomy" id="1854472"/>
    <lineage>
        <taxon>Eukaryota</taxon>
        <taxon>Fungi</taxon>
        <taxon>Dikarya</taxon>
        <taxon>Ascomycota</taxon>
        <taxon>Pezizomycotina</taxon>
        <taxon>Sordariomycetes</taxon>
        <taxon>Sordariomycetidae</taxon>
        <taxon>Sordariales</taxon>
        <taxon>Chaetomiaceae</taxon>
        <taxon>Chaetomium</taxon>
    </lineage>
</organism>
<dbReference type="Proteomes" id="UP001278766">
    <property type="component" value="Unassembled WGS sequence"/>
</dbReference>
<name>A0AAE0LTH3_9PEZI</name>
<keyword evidence="8" id="KW-1185">Reference proteome</keyword>
<evidence type="ECO:0000313" key="7">
    <source>
        <dbReference type="EMBL" id="KAK3296705.1"/>
    </source>
</evidence>
<sequence>MANVYPPETDEDGVVTSWVPLATTFTPSVGCESKFRLNGMSLVAYDPGYGLDIDSKVKCQPPAVTTWWEQGRLGRGNDEGHTAASIGPLKCPNAWETVAMSVNGISTHAMCCPPDYSLANGVSGMIAGDCRSDIPSGAVLTYASTPLGDSDGWTIATTTLSRRSSVGAIAVVGWNIAFETTSTTTTSPAASNTDSTPSPSSVTSTFLSELGTAGPTVGPADAGSSGSSSAETSSGLPTGAAIGIGVGVALGVVGLAALFATLYLIRYRKRKAEAAAAAAAAASVTQPTDNGYLPPPPPKPAEAYGPHELVSEHVRYEMPVSQQQYYRPYELP</sequence>
<evidence type="ECO:0000256" key="6">
    <source>
        <dbReference type="SAM" id="Phobius"/>
    </source>
</evidence>
<reference evidence="7" key="1">
    <citation type="journal article" date="2023" name="Mol. Phylogenet. Evol.">
        <title>Genome-scale phylogeny and comparative genomics of the fungal order Sordariales.</title>
        <authorList>
            <person name="Hensen N."/>
            <person name="Bonometti L."/>
            <person name="Westerberg I."/>
            <person name="Brannstrom I.O."/>
            <person name="Guillou S."/>
            <person name="Cros-Aarteil S."/>
            <person name="Calhoun S."/>
            <person name="Haridas S."/>
            <person name="Kuo A."/>
            <person name="Mondo S."/>
            <person name="Pangilinan J."/>
            <person name="Riley R."/>
            <person name="LaButti K."/>
            <person name="Andreopoulos B."/>
            <person name="Lipzen A."/>
            <person name="Chen C."/>
            <person name="Yan M."/>
            <person name="Daum C."/>
            <person name="Ng V."/>
            <person name="Clum A."/>
            <person name="Steindorff A."/>
            <person name="Ohm R.A."/>
            <person name="Martin F."/>
            <person name="Silar P."/>
            <person name="Natvig D.O."/>
            <person name="Lalanne C."/>
            <person name="Gautier V."/>
            <person name="Ament-Velasquez S.L."/>
            <person name="Kruys A."/>
            <person name="Hutchinson M.I."/>
            <person name="Powell A.J."/>
            <person name="Barry K."/>
            <person name="Miller A.N."/>
            <person name="Grigoriev I.V."/>
            <person name="Debuchy R."/>
            <person name="Gladieux P."/>
            <person name="Hiltunen Thoren M."/>
            <person name="Johannesson H."/>
        </authorList>
    </citation>
    <scope>NUCLEOTIDE SEQUENCE</scope>
    <source>
        <strain evidence="7">CBS 168.71</strain>
    </source>
</reference>
<protein>
    <submittedName>
        <fullName evidence="7">Uncharacterized protein</fullName>
    </submittedName>
</protein>
<dbReference type="GO" id="GO:0071944">
    <property type="term" value="C:cell periphery"/>
    <property type="evidence" value="ECO:0007669"/>
    <property type="project" value="UniProtKB-ARBA"/>
</dbReference>
<evidence type="ECO:0000256" key="4">
    <source>
        <dbReference type="ARBA" id="ARBA00023136"/>
    </source>
</evidence>
<gene>
    <name evidence="7" type="ORF">B0H64DRAFT_390112</name>
</gene>
<feature type="compositionally biased region" description="Low complexity" evidence="5">
    <location>
        <begin position="183"/>
        <end position="205"/>
    </location>
</feature>
<dbReference type="PANTHER" id="PTHR15549:SF26">
    <property type="entry name" value="AXIAL BUDDING PATTERN PROTEIN 2-RELATED"/>
    <property type="match status" value="1"/>
</dbReference>
<dbReference type="GeneID" id="87840327"/>
<accession>A0AAE0LTH3</accession>
<reference evidence="7" key="2">
    <citation type="submission" date="2023-06" db="EMBL/GenBank/DDBJ databases">
        <authorList>
            <consortium name="Lawrence Berkeley National Laboratory"/>
            <person name="Haridas S."/>
            <person name="Hensen N."/>
            <person name="Bonometti L."/>
            <person name="Westerberg I."/>
            <person name="Brannstrom I.O."/>
            <person name="Guillou S."/>
            <person name="Cros-Aarteil S."/>
            <person name="Calhoun S."/>
            <person name="Kuo A."/>
            <person name="Mondo S."/>
            <person name="Pangilinan J."/>
            <person name="Riley R."/>
            <person name="Labutti K."/>
            <person name="Andreopoulos B."/>
            <person name="Lipzen A."/>
            <person name="Chen C."/>
            <person name="Yanf M."/>
            <person name="Daum C."/>
            <person name="Ng V."/>
            <person name="Clum A."/>
            <person name="Steindorff A."/>
            <person name="Ohm R."/>
            <person name="Martin F."/>
            <person name="Silar P."/>
            <person name="Natvig D."/>
            <person name="Lalanne C."/>
            <person name="Gautier V."/>
            <person name="Ament-Velasquez S.L."/>
            <person name="Kruys A."/>
            <person name="Hutchinson M.I."/>
            <person name="Powell A.J."/>
            <person name="Barry K."/>
            <person name="Miller A.N."/>
            <person name="Grigoriev I.V."/>
            <person name="Debuchy R."/>
            <person name="Gladieux P."/>
            <person name="Thoren M.H."/>
            <person name="Johannesson H."/>
        </authorList>
    </citation>
    <scope>NUCLEOTIDE SEQUENCE</scope>
    <source>
        <strain evidence="7">CBS 168.71</strain>
    </source>
</reference>
<evidence type="ECO:0000256" key="5">
    <source>
        <dbReference type="SAM" id="MobiDB-lite"/>
    </source>
</evidence>
<evidence type="ECO:0000256" key="3">
    <source>
        <dbReference type="ARBA" id="ARBA00022989"/>
    </source>
</evidence>
<dbReference type="GO" id="GO:0016020">
    <property type="term" value="C:membrane"/>
    <property type="evidence" value="ECO:0007669"/>
    <property type="project" value="UniProtKB-SubCell"/>
</dbReference>
<feature type="region of interest" description="Disordered" evidence="5">
    <location>
        <begin position="281"/>
        <end position="305"/>
    </location>
</feature>